<proteinExistence type="predicted"/>
<reference evidence="1" key="3">
    <citation type="journal article" date="2011" name="Mar. Genomics">
        <title>Comparative analysis of intronless genes in teleost fish genomes: Insights into their evolution and molecular function.</title>
        <authorList>
            <person name="Tine M."/>
            <person name="Kuhl H."/>
            <person name="Beck A."/>
            <person name="Bargelloni L."/>
            <person name="Reinhardt R."/>
        </authorList>
    </citation>
    <scope>NUCLEOTIDE SEQUENCE</scope>
</reference>
<reference evidence="1" key="1">
    <citation type="journal article" date="2011" name="Comp. Biochem. Physiol. Part D Genomics Proteomics">
        <title>Analysis of single nucleotide polymorphisms in three chromosomes of European sea bass Dicentrarchus labrax.</title>
        <authorList>
            <person name="Kuhl H."/>
            <person name="Tine M."/>
            <person name="Hecht J."/>
            <person name="Knaust F."/>
            <person name="Reinhardt R."/>
        </authorList>
    </citation>
    <scope>NUCLEOTIDE SEQUENCE</scope>
</reference>
<dbReference type="AlphaFoldDB" id="E6ZH46"/>
<dbReference type="EMBL" id="FQ310507">
    <property type="protein sequence ID" value="CBN81380.1"/>
    <property type="molecule type" value="Genomic_DNA"/>
</dbReference>
<accession>E6ZH46</accession>
<name>E6ZH46_DICLA</name>
<gene>
    <name evidence="1" type="ORF">DLA_Ib02220</name>
</gene>
<protein>
    <submittedName>
        <fullName evidence="1">Uncharacterized protein</fullName>
    </submittedName>
</protein>
<sequence length="179" mass="20410">MIRMFMWPLQCLKGSSSELTLACSDLHRHLREGNSLRALGTGLRSSPKKKKKKTMTQSDPGVKITLAGSSRYVISSVSLQREQRRRCFLQLRRCTAAAKLVPTGRNVEWIPHKEAVYSSCIHSFAISNRSTSKYTVIYMHTKGVSMYVFNSENHCTSVQLKTDVCVRATDRFIFDRLFI</sequence>
<reference evidence="1" key="2">
    <citation type="journal article" date="2011" name="Genomics">
        <title>Directed sequencing and annotation of three Dicentrarchus labrax L. chromosomes by applying Sanger- and pyrosequencing technologies on pooled DNA of comparatively mapped BAC clones.</title>
        <authorList>
            <person name="Kuhl H."/>
            <person name="Tine M."/>
            <person name="Beck A."/>
            <person name="Timmermann B."/>
            <person name="Kodira C."/>
            <person name="Reinhardt R."/>
        </authorList>
    </citation>
    <scope>NUCLEOTIDE SEQUENCE</scope>
</reference>
<evidence type="ECO:0000313" key="1">
    <source>
        <dbReference type="EMBL" id="CBN81380.1"/>
    </source>
</evidence>
<organism evidence="1">
    <name type="scientific">Dicentrarchus labrax</name>
    <name type="common">European seabass</name>
    <name type="synonym">Morone labrax</name>
    <dbReference type="NCBI Taxonomy" id="13489"/>
    <lineage>
        <taxon>Eukaryota</taxon>
        <taxon>Metazoa</taxon>
        <taxon>Chordata</taxon>
        <taxon>Craniata</taxon>
        <taxon>Vertebrata</taxon>
        <taxon>Euteleostomi</taxon>
        <taxon>Actinopterygii</taxon>
        <taxon>Neopterygii</taxon>
        <taxon>Teleostei</taxon>
        <taxon>Neoteleostei</taxon>
        <taxon>Acanthomorphata</taxon>
        <taxon>Eupercaria</taxon>
        <taxon>Moronidae</taxon>
        <taxon>Dicentrarchus</taxon>
    </lineage>
</organism>